<evidence type="ECO:0000256" key="3">
    <source>
        <dbReference type="ARBA" id="ARBA00022519"/>
    </source>
</evidence>
<evidence type="ECO:0000256" key="4">
    <source>
        <dbReference type="ARBA" id="ARBA00022692"/>
    </source>
</evidence>
<evidence type="ECO:0000256" key="1">
    <source>
        <dbReference type="ARBA" id="ARBA00004533"/>
    </source>
</evidence>
<dbReference type="Pfam" id="PF02470">
    <property type="entry name" value="MlaD"/>
    <property type="match status" value="6"/>
</dbReference>
<keyword evidence="5 7" id="KW-1133">Transmembrane helix</keyword>
<accession>A0A7Y4ED44</accession>
<dbReference type="EMBL" id="VTXC01000003">
    <property type="protein sequence ID" value="NOH70057.1"/>
    <property type="molecule type" value="Genomic_DNA"/>
</dbReference>
<feature type="transmembrane region" description="Helical" evidence="7">
    <location>
        <begin position="20"/>
        <end position="40"/>
    </location>
</feature>
<dbReference type="AlphaFoldDB" id="A0A7Y4ED44"/>
<feature type="domain" description="Mce/MlaD" evidence="8">
    <location>
        <begin position="47"/>
        <end position="137"/>
    </location>
</feature>
<dbReference type="RefSeq" id="WP_171359720.1">
    <property type="nucleotide sequence ID" value="NZ_VTXC01000003.1"/>
</dbReference>
<keyword evidence="4 7" id="KW-0812">Transmembrane</keyword>
<feature type="domain" description="Mce/MlaD" evidence="8">
    <location>
        <begin position="398"/>
        <end position="471"/>
    </location>
</feature>
<feature type="domain" description="Mce/MlaD" evidence="8">
    <location>
        <begin position="163"/>
        <end position="223"/>
    </location>
</feature>
<feature type="domain" description="Mce/MlaD" evidence="8">
    <location>
        <begin position="283"/>
        <end position="374"/>
    </location>
</feature>
<keyword evidence="6 7" id="KW-0472">Membrane</keyword>
<reference evidence="9 10" key="1">
    <citation type="submission" date="2019-09" db="EMBL/GenBank/DDBJ databases">
        <title>Draft genome sequencing and comparative genomics of hatchery-associated Vibrios.</title>
        <authorList>
            <person name="Kehlet-Delgado H."/>
            <person name="Mueller R.S."/>
        </authorList>
    </citation>
    <scope>NUCLEOTIDE SEQUENCE [LARGE SCALE GENOMIC DNA]</scope>
    <source>
        <strain evidence="9 10">99-46-Y</strain>
    </source>
</reference>
<comment type="subcellular location">
    <subcellularLocation>
        <location evidence="1">Cell inner membrane</location>
    </subcellularLocation>
</comment>
<gene>
    <name evidence="9" type="ORF">F0225_01705</name>
</gene>
<dbReference type="PANTHER" id="PTHR30462">
    <property type="entry name" value="INTERMEMBRANE TRANSPORT PROTEIN PQIB-RELATED"/>
    <property type="match status" value="1"/>
</dbReference>
<evidence type="ECO:0000313" key="9">
    <source>
        <dbReference type="EMBL" id="NOH70057.1"/>
    </source>
</evidence>
<evidence type="ECO:0000259" key="8">
    <source>
        <dbReference type="Pfam" id="PF02470"/>
    </source>
</evidence>
<keyword evidence="3" id="KW-0997">Cell inner membrane</keyword>
<keyword evidence="2" id="KW-1003">Cell membrane</keyword>
<dbReference type="Proteomes" id="UP000565719">
    <property type="component" value="Unassembled WGS sequence"/>
</dbReference>
<protein>
    <submittedName>
        <fullName evidence="9">MCE family protein</fullName>
    </submittedName>
</protein>
<evidence type="ECO:0000256" key="2">
    <source>
        <dbReference type="ARBA" id="ARBA00022475"/>
    </source>
</evidence>
<dbReference type="InterPro" id="IPR051800">
    <property type="entry name" value="PqiA-PqiB_transport"/>
</dbReference>
<evidence type="ECO:0000256" key="5">
    <source>
        <dbReference type="ARBA" id="ARBA00022989"/>
    </source>
</evidence>
<comment type="caution">
    <text evidence="9">The sequence shown here is derived from an EMBL/GenBank/DDBJ whole genome shotgun (WGS) entry which is preliminary data.</text>
</comment>
<evidence type="ECO:0000256" key="6">
    <source>
        <dbReference type="ARBA" id="ARBA00023136"/>
    </source>
</evidence>
<evidence type="ECO:0000256" key="7">
    <source>
        <dbReference type="SAM" id="Phobius"/>
    </source>
</evidence>
<dbReference type="GO" id="GO:0005886">
    <property type="term" value="C:plasma membrane"/>
    <property type="evidence" value="ECO:0007669"/>
    <property type="project" value="UniProtKB-SubCell"/>
</dbReference>
<evidence type="ECO:0000313" key="10">
    <source>
        <dbReference type="Proteomes" id="UP000565719"/>
    </source>
</evidence>
<dbReference type="PANTHER" id="PTHR30462:SF0">
    <property type="entry name" value="INTERMEMBRANE TRANSPORT PROTEIN YEBT"/>
    <property type="match status" value="1"/>
</dbReference>
<feature type="domain" description="Mce/MlaD" evidence="8">
    <location>
        <begin position="637"/>
        <end position="706"/>
    </location>
</feature>
<proteinExistence type="predicted"/>
<feature type="domain" description="Mce/MlaD" evidence="8">
    <location>
        <begin position="746"/>
        <end position="806"/>
    </location>
</feature>
<organism evidence="9 10">
    <name type="scientific">Vibrio pectenicida</name>
    <dbReference type="NCBI Taxonomy" id="62763"/>
    <lineage>
        <taxon>Bacteria</taxon>
        <taxon>Pseudomonadati</taxon>
        <taxon>Pseudomonadota</taxon>
        <taxon>Gammaproteobacteria</taxon>
        <taxon>Vibrionales</taxon>
        <taxon>Vibrionaceae</taxon>
        <taxon>Vibrio</taxon>
    </lineage>
</organism>
<sequence>MANSTPNQPSYSPDVKPNKGISPLWLLPILALVLAGWLVLKAVEDAGERIQIHFSDAQGLVAGRTTIRYHGLEVGMVRDINLSDDLASIYVEAEIYPEATKLLSKRTLFWMVKPTASLSGISGLDALVSGNYIAIQPSDSPAKPETKFTALERPPSDIRAPDGLNITLRADELGGISIGSQIVYRKIRIGEVYSYQLDKAEKNVLIHATIHDEYRNIITDESRFWNVSGLGASVGIHGIDLKLDSLSSLIGGSIAVDSPDGGEPVVDDSRFRLYPDLQTAGRGIPIKITLPENNQISPSGAPIMYRGIKIGQISDLQFSNGRKEIVALAAIEPAFSDILTSGSHFILEEAKVSLSGVKNITNLIRGNYLTLIAGKGERSRYFTAIRKEQFNKQQANSIVITLVAENSFGLEAGANVLYRGITVGEVTSVSLVEDKVHFDLLINTSYSSLIKAENRFFVTGSATAELTQSGLNINVPPAKQLLTGSISFISDGENSPQRKYVLYPSQSLAELAQYNISGFESITLLADQLPSVSKGSPLLYKNLKVGHISDYHLVESGVVITASIEKQYKHLLNKQTVFWNYSGIDIDASLNGINVKTAPLKSLIQGSIAFDSLLGVENKRGEQWLLYKDFKTARKYGQTITLVAKGENHISNGTSVKYNGIKVGEAISVTPDFNHDRVTIELRLLPKYADILAKENSYFWIAQPTLGLSGVKNLQNFWAPAINVKPGKGKATFEFSLHKQQPDTDGIPFTLQSETLGSVTIGTPVLFREMQVGRVIKVGLGELADRVVSTISIDPEYAYLIRANSIFWNTSGVDVSIGLGGANIKAGTIDSIIKGGITFSTPDNVPLQPIAKHEQSFFLYSTPEDTWKKWRTPIPKP</sequence>
<name>A0A7Y4ED44_9VIBR</name>
<dbReference type="InterPro" id="IPR003399">
    <property type="entry name" value="Mce/MlaD"/>
</dbReference>